<keyword evidence="4" id="KW-1185">Reference proteome</keyword>
<sequence>MKPVTAVTYSMSIFNEIISPIRTVRLTRDREKDRKIVEKMLSQGDLVVCPEGTTCREPYLLRFSPLFADVTDEIVPVAINVKTSMFYGSTATGLKCLDPIFHFLNPSPIYFIKILDKLQDSETCMGCRRSQFQVANYVQSEIARTLGFECTSLTRKDKYMALAGNEGIVRTTKY</sequence>
<dbReference type="PANTHER" id="PTHR15486">
    <property type="entry name" value="ANCIENT UBIQUITOUS PROTEIN"/>
    <property type="match status" value="1"/>
</dbReference>
<dbReference type="GO" id="GO:0016020">
    <property type="term" value="C:membrane"/>
    <property type="evidence" value="ECO:0007669"/>
    <property type="project" value="UniProtKB-SubCell"/>
</dbReference>
<dbReference type="STRING" id="180498.A0A067KKE9"/>
<evidence type="ECO:0000256" key="2">
    <source>
        <dbReference type="ARBA" id="ARBA00023136"/>
    </source>
</evidence>
<dbReference type="AlphaFoldDB" id="A0A067KKE9"/>
<accession>A0A067KKE9</accession>
<dbReference type="GO" id="GO:0090447">
    <property type="term" value="F:glycerol-3-phosphate 2-O-acyltransferase activity"/>
    <property type="evidence" value="ECO:0007669"/>
    <property type="project" value="TreeGrafter"/>
</dbReference>
<dbReference type="PANTHER" id="PTHR15486:SF65">
    <property type="entry name" value="GLYCEROL-3-PHOSPHATE ACYLTRANSFERASE"/>
    <property type="match status" value="1"/>
</dbReference>
<evidence type="ECO:0000313" key="3">
    <source>
        <dbReference type="EMBL" id="KDP32720.1"/>
    </source>
</evidence>
<gene>
    <name evidence="3" type="ORF">JCGZ_12012</name>
</gene>
<dbReference type="SUPFAM" id="SSF69593">
    <property type="entry name" value="Glycerol-3-phosphate (1)-acyltransferase"/>
    <property type="match status" value="1"/>
</dbReference>
<evidence type="ECO:0000313" key="4">
    <source>
        <dbReference type="Proteomes" id="UP000027138"/>
    </source>
</evidence>
<dbReference type="GO" id="GO:0010143">
    <property type="term" value="P:cutin biosynthetic process"/>
    <property type="evidence" value="ECO:0007669"/>
    <property type="project" value="TreeGrafter"/>
</dbReference>
<dbReference type="Proteomes" id="UP000027138">
    <property type="component" value="Unassembled WGS sequence"/>
</dbReference>
<comment type="subcellular location">
    <subcellularLocation>
        <location evidence="1">Membrane</location>
    </subcellularLocation>
</comment>
<dbReference type="EMBL" id="KK914570">
    <property type="protein sequence ID" value="KDP32720.1"/>
    <property type="molecule type" value="Genomic_DNA"/>
</dbReference>
<name>A0A067KKE9_JATCU</name>
<evidence type="ECO:0008006" key="5">
    <source>
        <dbReference type="Google" id="ProtNLM"/>
    </source>
</evidence>
<dbReference type="GO" id="GO:0016791">
    <property type="term" value="F:phosphatase activity"/>
    <property type="evidence" value="ECO:0007669"/>
    <property type="project" value="TreeGrafter"/>
</dbReference>
<proteinExistence type="predicted"/>
<organism evidence="3 4">
    <name type="scientific">Jatropha curcas</name>
    <name type="common">Barbados nut</name>
    <dbReference type="NCBI Taxonomy" id="180498"/>
    <lineage>
        <taxon>Eukaryota</taxon>
        <taxon>Viridiplantae</taxon>
        <taxon>Streptophyta</taxon>
        <taxon>Embryophyta</taxon>
        <taxon>Tracheophyta</taxon>
        <taxon>Spermatophyta</taxon>
        <taxon>Magnoliopsida</taxon>
        <taxon>eudicotyledons</taxon>
        <taxon>Gunneridae</taxon>
        <taxon>Pentapetalae</taxon>
        <taxon>rosids</taxon>
        <taxon>fabids</taxon>
        <taxon>Malpighiales</taxon>
        <taxon>Euphorbiaceae</taxon>
        <taxon>Crotonoideae</taxon>
        <taxon>Jatropheae</taxon>
        <taxon>Jatropha</taxon>
    </lineage>
</organism>
<evidence type="ECO:0000256" key="1">
    <source>
        <dbReference type="ARBA" id="ARBA00004370"/>
    </source>
</evidence>
<keyword evidence="2" id="KW-0472">Membrane</keyword>
<dbReference type="OrthoDB" id="1854593at2759"/>
<reference evidence="3 4" key="1">
    <citation type="journal article" date="2014" name="PLoS ONE">
        <title>Global Analysis of Gene Expression Profiles in Physic Nut (Jatropha curcas L.) Seedlings Exposed to Salt Stress.</title>
        <authorList>
            <person name="Zhang L."/>
            <person name="Zhang C."/>
            <person name="Wu P."/>
            <person name="Chen Y."/>
            <person name="Li M."/>
            <person name="Jiang H."/>
            <person name="Wu G."/>
        </authorList>
    </citation>
    <scope>NUCLEOTIDE SEQUENCE [LARGE SCALE GENOMIC DNA]</scope>
    <source>
        <strain evidence="4">cv. GZQX0401</strain>
        <tissue evidence="3">Young leaves</tissue>
    </source>
</reference>
<protein>
    <recommendedName>
        <fullName evidence="5">Phospholipid/glycerol acyltransferase domain-containing protein</fullName>
    </recommendedName>
</protein>